<evidence type="ECO:0000313" key="4">
    <source>
        <dbReference type="Proteomes" id="UP000440578"/>
    </source>
</evidence>
<evidence type="ECO:0000256" key="1">
    <source>
        <dbReference type="SAM" id="Coils"/>
    </source>
</evidence>
<feature type="region of interest" description="Disordered" evidence="2">
    <location>
        <begin position="460"/>
        <end position="488"/>
    </location>
</feature>
<proteinExistence type="predicted"/>
<comment type="caution">
    <text evidence="3">The sequence shown here is derived from an EMBL/GenBank/DDBJ whole genome shotgun (WGS) entry which is preliminary data.</text>
</comment>
<dbReference type="AlphaFoldDB" id="A0A6A4V3J9"/>
<evidence type="ECO:0000313" key="3">
    <source>
        <dbReference type="EMBL" id="KAF0290867.1"/>
    </source>
</evidence>
<organism evidence="3 4">
    <name type="scientific">Amphibalanus amphitrite</name>
    <name type="common">Striped barnacle</name>
    <name type="synonym">Balanus amphitrite</name>
    <dbReference type="NCBI Taxonomy" id="1232801"/>
    <lineage>
        <taxon>Eukaryota</taxon>
        <taxon>Metazoa</taxon>
        <taxon>Ecdysozoa</taxon>
        <taxon>Arthropoda</taxon>
        <taxon>Crustacea</taxon>
        <taxon>Multicrustacea</taxon>
        <taxon>Cirripedia</taxon>
        <taxon>Thoracica</taxon>
        <taxon>Thoracicalcarea</taxon>
        <taxon>Balanomorpha</taxon>
        <taxon>Balanoidea</taxon>
        <taxon>Balanidae</taxon>
        <taxon>Amphibalaninae</taxon>
        <taxon>Amphibalanus</taxon>
    </lineage>
</organism>
<name>A0A6A4V3J9_AMPAM</name>
<dbReference type="OrthoDB" id="6432391at2759"/>
<feature type="compositionally biased region" description="Basic and acidic residues" evidence="2">
    <location>
        <begin position="471"/>
        <end position="481"/>
    </location>
</feature>
<protein>
    <submittedName>
        <fullName evidence="3">Uncharacterized protein</fullName>
    </submittedName>
</protein>
<keyword evidence="4" id="KW-1185">Reference proteome</keyword>
<accession>A0A6A4V3J9</accession>
<dbReference type="GO" id="GO:0005929">
    <property type="term" value="C:cilium"/>
    <property type="evidence" value="ECO:0007669"/>
    <property type="project" value="TreeGrafter"/>
</dbReference>
<feature type="coiled-coil region" evidence="1">
    <location>
        <begin position="117"/>
        <end position="192"/>
    </location>
</feature>
<feature type="compositionally biased region" description="Basic and acidic residues" evidence="2">
    <location>
        <begin position="383"/>
        <end position="395"/>
    </location>
</feature>
<evidence type="ECO:0000256" key="2">
    <source>
        <dbReference type="SAM" id="MobiDB-lite"/>
    </source>
</evidence>
<feature type="region of interest" description="Disordered" evidence="2">
    <location>
        <begin position="382"/>
        <end position="409"/>
    </location>
</feature>
<dbReference type="PANTHER" id="PTHR21974:SF2">
    <property type="entry name" value="RE15880P"/>
    <property type="match status" value="1"/>
</dbReference>
<dbReference type="EMBL" id="VIIS01001926">
    <property type="protein sequence ID" value="KAF0290867.1"/>
    <property type="molecule type" value="Genomic_DNA"/>
</dbReference>
<dbReference type="PANTHER" id="PTHR21974">
    <property type="entry name" value="RE15880P"/>
    <property type="match status" value="1"/>
</dbReference>
<feature type="coiled-coil region" evidence="1">
    <location>
        <begin position="51"/>
        <end position="88"/>
    </location>
</feature>
<reference evidence="3 4" key="1">
    <citation type="submission" date="2019-07" db="EMBL/GenBank/DDBJ databases">
        <title>Draft genome assembly of a fouling barnacle, Amphibalanus amphitrite (Darwin, 1854): The first reference genome for Thecostraca.</title>
        <authorList>
            <person name="Kim W."/>
        </authorList>
    </citation>
    <scope>NUCLEOTIDE SEQUENCE [LARGE SCALE GENOMIC DNA]</scope>
    <source>
        <strain evidence="3">SNU_AA5</strain>
        <tissue evidence="3">Soma without cirri and trophi</tissue>
    </source>
</reference>
<dbReference type="Proteomes" id="UP000440578">
    <property type="component" value="Unassembled WGS sequence"/>
</dbReference>
<gene>
    <name evidence="3" type="ORF">FJT64_010967</name>
</gene>
<sequence>MGCGQSAEAAAAYSNRGSIATLPVVDKATLEEYLQVEKELGEARRADPQVLSQLEMKKEALQKMTQKVEQLERHYADLEALARDGDQTDTKEAVGALQSGQRVSTAEEERVAGFNNKEIAKQERDEAIRQKENIQREVEQLQNKASRLQNLLTKQDALLGKIFGGEYGSELENKLEQELDALEAHKARIMEANYKWRQAQMMMEFACRQLAVAVQKWQDLPEVPQTSLEVRYTMAAEARNNLVAASQNIEGAHRTLSHVEFPYCNPDEVETLNKATSYVFTDMQSEERHAHAGQCYDITHKRAAALLQWFDQVLNTTIMEDLAKVNLMVKETSQKLRQERVRLIKLKAQEVWGADVDIEIDSGVSADDEDLNAMLMEGVSDSEVAKTDETGDSPRAKTPPPLTAEEMAPLPTSEAIFGKSYEQLQEDLEQMRTELESDMNYFQQEQDRQAERARGDLQAKLNARRRNRAMRSLEEKQRQELAEGAVLS</sequence>
<keyword evidence="1" id="KW-0175">Coiled coil</keyword>